<evidence type="ECO:0000313" key="4">
    <source>
        <dbReference type="Proteomes" id="UP000886874"/>
    </source>
</evidence>
<keyword evidence="1" id="KW-0175">Coiled coil</keyword>
<feature type="coiled-coil region" evidence="1">
    <location>
        <begin position="101"/>
        <end position="164"/>
    </location>
</feature>
<accession>A0A9D0Z4T4</accession>
<protein>
    <submittedName>
        <fullName evidence="3">Uncharacterized protein</fullName>
    </submittedName>
</protein>
<gene>
    <name evidence="3" type="ORF">IAA67_01575</name>
</gene>
<dbReference type="AlphaFoldDB" id="A0A9D0Z4T4"/>
<reference evidence="3" key="2">
    <citation type="journal article" date="2021" name="PeerJ">
        <title>Extensive microbial diversity within the chicken gut microbiome revealed by metagenomics and culture.</title>
        <authorList>
            <person name="Gilroy R."/>
            <person name="Ravi A."/>
            <person name="Getino M."/>
            <person name="Pursley I."/>
            <person name="Horton D.L."/>
            <person name="Alikhan N.F."/>
            <person name="Baker D."/>
            <person name="Gharbi K."/>
            <person name="Hall N."/>
            <person name="Watson M."/>
            <person name="Adriaenssens E.M."/>
            <person name="Foster-Nyarko E."/>
            <person name="Jarju S."/>
            <person name="Secka A."/>
            <person name="Antonio M."/>
            <person name="Oren A."/>
            <person name="Chaudhuri R.R."/>
            <person name="La Ragione R."/>
            <person name="Hildebrand F."/>
            <person name="Pallen M.J."/>
        </authorList>
    </citation>
    <scope>NUCLEOTIDE SEQUENCE</scope>
    <source>
        <strain evidence="3">ChiSjej2B20-13462</strain>
    </source>
</reference>
<evidence type="ECO:0000256" key="2">
    <source>
        <dbReference type="SAM" id="MobiDB-lite"/>
    </source>
</evidence>
<feature type="region of interest" description="Disordered" evidence="2">
    <location>
        <begin position="44"/>
        <end position="95"/>
    </location>
</feature>
<name>A0A9D0Z4T4_9FIRM</name>
<sequence length="179" mass="20789">MADYIEKLCLTHAAELKERSRRAEELQTQLEETRAQLWETEADRDRLQDQLQEARDQLQEAHDALEAATAPEPEPEEPEEPEEVEAPEEAPDYPSLELEAYRRAEATERLAARRAEQLSRQMQEFVAHISQRYAETGEEIAALSEDMRSDLQRLQDSLSDLESLFTETTDHFESVEETW</sequence>
<evidence type="ECO:0000256" key="1">
    <source>
        <dbReference type="SAM" id="Coils"/>
    </source>
</evidence>
<comment type="caution">
    <text evidence="3">The sequence shown here is derived from an EMBL/GenBank/DDBJ whole genome shotgun (WGS) entry which is preliminary data.</text>
</comment>
<feature type="compositionally biased region" description="Acidic residues" evidence="2">
    <location>
        <begin position="73"/>
        <end position="91"/>
    </location>
</feature>
<feature type="compositionally biased region" description="Basic and acidic residues" evidence="2">
    <location>
        <begin position="44"/>
        <end position="65"/>
    </location>
</feature>
<proteinExistence type="predicted"/>
<evidence type="ECO:0000313" key="3">
    <source>
        <dbReference type="EMBL" id="HIQ69008.1"/>
    </source>
</evidence>
<organism evidence="3 4">
    <name type="scientific">Candidatus Avoscillospira stercorigallinarum</name>
    <dbReference type="NCBI Taxonomy" id="2840708"/>
    <lineage>
        <taxon>Bacteria</taxon>
        <taxon>Bacillati</taxon>
        <taxon>Bacillota</taxon>
        <taxon>Clostridia</taxon>
        <taxon>Eubacteriales</taxon>
        <taxon>Oscillospiraceae</taxon>
        <taxon>Oscillospiraceae incertae sedis</taxon>
        <taxon>Candidatus Avoscillospira</taxon>
    </lineage>
</organism>
<reference evidence="3" key="1">
    <citation type="submission" date="2020-10" db="EMBL/GenBank/DDBJ databases">
        <authorList>
            <person name="Gilroy R."/>
        </authorList>
    </citation>
    <scope>NUCLEOTIDE SEQUENCE</scope>
    <source>
        <strain evidence="3">ChiSjej2B20-13462</strain>
    </source>
</reference>
<dbReference type="Proteomes" id="UP000886874">
    <property type="component" value="Unassembled WGS sequence"/>
</dbReference>
<dbReference type="EMBL" id="DVFN01000019">
    <property type="protein sequence ID" value="HIQ69008.1"/>
    <property type="molecule type" value="Genomic_DNA"/>
</dbReference>